<dbReference type="RefSeq" id="WP_379577831.1">
    <property type="nucleotide sequence ID" value="NZ_JBHUFV010000054.1"/>
</dbReference>
<organism evidence="1 2">
    <name type="scientific">Nonomuraea mangrovi</name>
    <dbReference type="NCBI Taxonomy" id="2316207"/>
    <lineage>
        <taxon>Bacteria</taxon>
        <taxon>Bacillati</taxon>
        <taxon>Actinomycetota</taxon>
        <taxon>Actinomycetes</taxon>
        <taxon>Streptosporangiales</taxon>
        <taxon>Streptosporangiaceae</taxon>
        <taxon>Nonomuraea</taxon>
    </lineage>
</organism>
<accession>A0ABW4T4W9</accession>
<protein>
    <submittedName>
        <fullName evidence="1">Uncharacterized protein</fullName>
    </submittedName>
</protein>
<keyword evidence="2" id="KW-1185">Reference proteome</keyword>
<evidence type="ECO:0000313" key="2">
    <source>
        <dbReference type="Proteomes" id="UP001597368"/>
    </source>
</evidence>
<name>A0ABW4T4W9_9ACTN</name>
<dbReference type="EMBL" id="JBHUFV010000054">
    <property type="protein sequence ID" value="MFD1937022.1"/>
    <property type="molecule type" value="Genomic_DNA"/>
</dbReference>
<proteinExistence type="predicted"/>
<comment type="caution">
    <text evidence="1">The sequence shown here is derived from an EMBL/GenBank/DDBJ whole genome shotgun (WGS) entry which is preliminary data.</text>
</comment>
<evidence type="ECO:0000313" key="1">
    <source>
        <dbReference type="EMBL" id="MFD1937022.1"/>
    </source>
</evidence>
<gene>
    <name evidence="1" type="ORF">ACFSKW_36690</name>
</gene>
<reference evidence="2" key="1">
    <citation type="journal article" date="2019" name="Int. J. Syst. Evol. Microbiol.">
        <title>The Global Catalogue of Microorganisms (GCM) 10K type strain sequencing project: providing services to taxonomists for standard genome sequencing and annotation.</title>
        <authorList>
            <consortium name="The Broad Institute Genomics Platform"/>
            <consortium name="The Broad Institute Genome Sequencing Center for Infectious Disease"/>
            <person name="Wu L."/>
            <person name="Ma J."/>
        </authorList>
    </citation>
    <scope>NUCLEOTIDE SEQUENCE [LARGE SCALE GENOMIC DNA]</scope>
    <source>
        <strain evidence="2">ICMP 6774ER</strain>
    </source>
</reference>
<sequence>MIKQAMAVTLVIGSVSAGTGVAYADSVEIPKGFLVTEPAAIAGPVMEDEKWWEISDSLTRQLELNPCRAKAKPRDNRLAIRTITYSTSAPSGSSEQLVLYGSVSPANGRSSPAAAPLCSSTRTSANGPEAGRKIAAQAKKMAKKVCALPGVCG</sequence>
<dbReference type="Proteomes" id="UP001597368">
    <property type="component" value="Unassembled WGS sequence"/>
</dbReference>